<keyword evidence="12" id="KW-1185">Reference proteome</keyword>
<evidence type="ECO:0000256" key="8">
    <source>
        <dbReference type="ARBA" id="ARBA00038436"/>
    </source>
</evidence>
<evidence type="ECO:0000256" key="1">
    <source>
        <dbReference type="ARBA" id="ARBA00004429"/>
    </source>
</evidence>
<proteinExistence type="inferred from homology"/>
<dbReference type="Proteomes" id="UP001595462">
    <property type="component" value="Unassembled WGS sequence"/>
</dbReference>
<reference evidence="12" key="1">
    <citation type="journal article" date="2019" name="Int. J. Syst. Evol. Microbiol.">
        <title>The Global Catalogue of Microorganisms (GCM) 10K type strain sequencing project: providing services to taxonomists for standard genome sequencing and annotation.</title>
        <authorList>
            <consortium name="The Broad Institute Genomics Platform"/>
            <consortium name="The Broad Institute Genome Sequencing Center for Infectious Disease"/>
            <person name="Wu L."/>
            <person name="Ma J."/>
        </authorList>
    </citation>
    <scope>NUCLEOTIDE SEQUENCE [LARGE SCALE GENOMIC DNA]</scope>
    <source>
        <strain evidence="12">KCTC 52640</strain>
    </source>
</reference>
<feature type="domain" description="Tripartite ATP-independent periplasmic transporters DctQ component" evidence="10">
    <location>
        <begin position="35"/>
        <end position="165"/>
    </location>
</feature>
<dbReference type="EMBL" id="JBHRSS010000006">
    <property type="protein sequence ID" value="MFC3104749.1"/>
    <property type="molecule type" value="Genomic_DNA"/>
</dbReference>
<comment type="subunit">
    <text evidence="9">The complex comprises the extracytoplasmic solute receptor protein and the two transmembrane proteins.</text>
</comment>
<evidence type="ECO:0000256" key="9">
    <source>
        <dbReference type="RuleBase" id="RU369079"/>
    </source>
</evidence>
<comment type="similarity">
    <text evidence="8 9">Belongs to the TRAP transporter small permease family.</text>
</comment>
<comment type="caution">
    <text evidence="11">The sequence shown here is derived from an EMBL/GenBank/DDBJ whole genome shotgun (WGS) entry which is preliminary data.</text>
</comment>
<evidence type="ECO:0000313" key="12">
    <source>
        <dbReference type="Proteomes" id="UP001595462"/>
    </source>
</evidence>
<dbReference type="InterPro" id="IPR055348">
    <property type="entry name" value="DctQ"/>
</dbReference>
<dbReference type="PANTHER" id="PTHR35011:SF2">
    <property type="entry name" value="2,3-DIKETO-L-GULONATE TRAP TRANSPORTER SMALL PERMEASE PROTEIN YIAM"/>
    <property type="match status" value="1"/>
</dbReference>
<feature type="transmembrane region" description="Helical" evidence="9">
    <location>
        <begin position="21"/>
        <end position="39"/>
    </location>
</feature>
<dbReference type="Pfam" id="PF04290">
    <property type="entry name" value="DctQ"/>
    <property type="match status" value="1"/>
</dbReference>
<evidence type="ECO:0000256" key="5">
    <source>
        <dbReference type="ARBA" id="ARBA00022692"/>
    </source>
</evidence>
<feature type="transmembrane region" description="Helical" evidence="9">
    <location>
        <begin position="138"/>
        <end position="158"/>
    </location>
</feature>
<dbReference type="InterPro" id="IPR007387">
    <property type="entry name" value="TRAP_DctQ"/>
</dbReference>
<evidence type="ECO:0000256" key="2">
    <source>
        <dbReference type="ARBA" id="ARBA00022448"/>
    </source>
</evidence>
<accession>A0ABV7EQ05</accession>
<keyword evidence="7 9" id="KW-0472">Membrane</keyword>
<dbReference type="RefSeq" id="WP_380690197.1">
    <property type="nucleotide sequence ID" value="NZ_JBHRSS010000006.1"/>
</dbReference>
<sequence length="192" mass="21647">MSKDRNIVLKLFESYARFEKKYVLSVATIMLLAATAIMLMEGIGRTFFDTSFFWAEESVRYLVLWAFFLTLGCAGHAGQHIRTDLVVEHLWTPLRRVASAVACLLGMVFCGMLIYAAIPQIERYHSLGMLTDSSLNLPLWVLFLVLPVGAFLWGLFYLHGLMRVLSGHEAFVNSHDDTALDMTDDVTSSDRS</sequence>
<evidence type="ECO:0000313" key="11">
    <source>
        <dbReference type="EMBL" id="MFC3104749.1"/>
    </source>
</evidence>
<keyword evidence="2 9" id="KW-0813">Transport</keyword>
<comment type="function">
    <text evidence="9">Part of the tripartite ATP-independent periplasmic (TRAP) transport system.</text>
</comment>
<comment type="subcellular location">
    <subcellularLocation>
        <location evidence="1 9">Cell inner membrane</location>
        <topology evidence="1 9">Multi-pass membrane protein</topology>
    </subcellularLocation>
</comment>
<feature type="transmembrane region" description="Helical" evidence="9">
    <location>
        <begin position="97"/>
        <end position="118"/>
    </location>
</feature>
<evidence type="ECO:0000256" key="6">
    <source>
        <dbReference type="ARBA" id="ARBA00022989"/>
    </source>
</evidence>
<evidence type="ECO:0000259" key="10">
    <source>
        <dbReference type="Pfam" id="PF04290"/>
    </source>
</evidence>
<organism evidence="11 12">
    <name type="scientific">Salinisphaera aquimarina</name>
    <dbReference type="NCBI Taxonomy" id="2094031"/>
    <lineage>
        <taxon>Bacteria</taxon>
        <taxon>Pseudomonadati</taxon>
        <taxon>Pseudomonadota</taxon>
        <taxon>Gammaproteobacteria</taxon>
        <taxon>Salinisphaerales</taxon>
        <taxon>Salinisphaeraceae</taxon>
        <taxon>Salinisphaera</taxon>
    </lineage>
</organism>
<feature type="transmembrane region" description="Helical" evidence="9">
    <location>
        <begin position="59"/>
        <end position="77"/>
    </location>
</feature>
<keyword evidence="5 9" id="KW-0812">Transmembrane</keyword>
<evidence type="ECO:0000256" key="4">
    <source>
        <dbReference type="ARBA" id="ARBA00022519"/>
    </source>
</evidence>
<keyword evidence="3" id="KW-1003">Cell membrane</keyword>
<gene>
    <name evidence="11" type="ORF">ACFOSU_12725</name>
</gene>
<keyword evidence="4 9" id="KW-0997">Cell inner membrane</keyword>
<evidence type="ECO:0000256" key="7">
    <source>
        <dbReference type="ARBA" id="ARBA00023136"/>
    </source>
</evidence>
<protein>
    <recommendedName>
        <fullName evidence="9">TRAP transporter small permease protein</fullName>
    </recommendedName>
</protein>
<dbReference type="PANTHER" id="PTHR35011">
    <property type="entry name" value="2,3-DIKETO-L-GULONATE TRAP TRANSPORTER SMALL PERMEASE PROTEIN YIAM"/>
    <property type="match status" value="1"/>
</dbReference>
<name>A0ABV7EQ05_9GAMM</name>
<evidence type="ECO:0000256" key="3">
    <source>
        <dbReference type="ARBA" id="ARBA00022475"/>
    </source>
</evidence>
<keyword evidence="6 9" id="KW-1133">Transmembrane helix</keyword>